<protein>
    <submittedName>
        <fullName evidence="2">Phage head morphogenesis protein</fullName>
    </submittedName>
</protein>
<organism evidence="2 3">
    <name type="scientific">Rhodoferax aquaticus</name>
    <dbReference type="NCBI Taxonomy" id="2527691"/>
    <lineage>
        <taxon>Bacteria</taxon>
        <taxon>Pseudomonadati</taxon>
        <taxon>Pseudomonadota</taxon>
        <taxon>Betaproteobacteria</taxon>
        <taxon>Burkholderiales</taxon>
        <taxon>Comamonadaceae</taxon>
        <taxon>Rhodoferax</taxon>
    </lineage>
</organism>
<proteinExistence type="predicted"/>
<feature type="domain" description="Phage head morphogenesis" evidence="1">
    <location>
        <begin position="55"/>
        <end position="170"/>
    </location>
</feature>
<evidence type="ECO:0000259" key="1">
    <source>
        <dbReference type="Pfam" id="PF04233"/>
    </source>
</evidence>
<dbReference type="KEGG" id="rhg:EXZ61_17925"/>
<sequence>MPDLVKPFGVQFGQAIDNLKGKLPEATMKWDDLAGPVHGKVFAIAGATNTDLVADIQKSLVDALKNGTTITQFRKDFDATVQKYGWTYRGKRGWRTSVIFNNNMRSAHMAGRWEQLQANKARRPFLQYRTAGDARVRPMHRMWNGLIFPIDDAFWQTHYPPNGWGCRCTVRAYSQADLDDGNLQVSEPFQVKTREVVTRDGEITDRVPVGIDPGWDHNVGQSWIAPELALGQKIAALPKPLQGLLADKAVSPAYQKVLNDNFKAFKTAIKQPVGQAQIVGFMDSGMINAIAEKLPEVELQTTSVSVLDSKTNHLAGRHKVNSPQVWPEEWANNLPEHFRNYQAVLLDKKSGNLIVVPQDSFNTMLPKIVLRLNQRTKIGLSATVVSLGAAAAGDLGNADAYELLLGALTK</sequence>
<dbReference type="Proteomes" id="UP000317365">
    <property type="component" value="Chromosome"/>
</dbReference>
<evidence type="ECO:0000313" key="3">
    <source>
        <dbReference type="Proteomes" id="UP000317365"/>
    </source>
</evidence>
<dbReference type="EMBL" id="CP036282">
    <property type="protein sequence ID" value="QDL55901.1"/>
    <property type="molecule type" value="Genomic_DNA"/>
</dbReference>
<keyword evidence="3" id="KW-1185">Reference proteome</keyword>
<dbReference type="NCBIfam" id="TIGR01641">
    <property type="entry name" value="phageSPP1_gp7"/>
    <property type="match status" value="1"/>
</dbReference>
<name>A0A515ETC1_9BURK</name>
<evidence type="ECO:0000313" key="2">
    <source>
        <dbReference type="EMBL" id="QDL55901.1"/>
    </source>
</evidence>
<accession>A0A515ETC1</accession>
<dbReference type="InterPro" id="IPR006528">
    <property type="entry name" value="Phage_head_morphogenesis_dom"/>
</dbReference>
<dbReference type="Pfam" id="PF04233">
    <property type="entry name" value="Phage_Mu_F"/>
    <property type="match status" value="1"/>
</dbReference>
<reference evidence="3" key="2">
    <citation type="journal article" date="2020" name="Int. J. Syst. Evol. Microbiol.">
        <title>Genomic insights into a novel species Rhodoferax aquaticus sp. nov., isolated from freshwater.</title>
        <authorList>
            <person name="Li T."/>
            <person name="Zhuo Y."/>
            <person name="Jin C.Z."/>
            <person name="Wu X."/>
            <person name="Ko S.R."/>
            <person name="Jin F.J."/>
            <person name="Ahn C.Y."/>
            <person name="Oh H.M."/>
            <person name="Lee H.G."/>
            <person name="Jin L."/>
        </authorList>
    </citation>
    <scope>NUCLEOTIDE SEQUENCE [LARGE SCALE GENOMIC DNA]</scope>
    <source>
        <strain evidence="3">Gr-4</strain>
    </source>
</reference>
<reference evidence="3" key="1">
    <citation type="submission" date="2019-02" db="EMBL/GenBank/DDBJ databases">
        <title>Complete genome sequence of Rhodoferax sp. Gr-4.</title>
        <authorList>
            <person name="Jin L."/>
        </authorList>
    </citation>
    <scope>NUCLEOTIDE SEQUENCE [LARGE SCALE GENOMIC DNA]</scope>
    <source>
        <strain evidence="3">Gr-4</strain>
    </source>
</reference>
<dbReference type="AlphaFoldDB" id="A0A515ETC1"/>
<gene>
    <name evidence="2" type="ORF">EXZ61_17925</name>
</gene>
<dbReference type="RefSeq" id="WP_142813053.1">
    <property type="nucleotide sequence ID" value="NZ_CP036282.1"/>
</dbReference>